<protein>
    <submittedName>
        <fullName evidence="1">Uncharacterized protein</fullName>
    </submittedName>
</protein>
<dbReference type="AlphaFoldDB" id="A0AAE8ZMR8"/>
<proteinExistence type="predicted"/>
<reference evidence="1 2" key="1">
    <citation type="submission" date="2022-05" db="EMBL/GenBank/DDBJ databases">
        <title>Chromosome-level reference genomes for two strains of Caenorhabditis briggsae: an improved platform for comparative genomics.</title>
        <authorList>
            <person name="Stevens L."/>
            <person name="Andersen E.C."/>
        </authorList>
    </citation>
    <scope>NUCLEOTIDE SEQUENCE [LARGE SCALE GENOMIC DNA]</scope>
    <source>
        <strain evidence="1">QX1410_ONT</strain>
        <tissue evidence="1">Whole-organism</tissue>
    </source>
</reference>
<organism evidence="1 2">
    <name type="scientific">Caenorhabditis briggsae</name>
    <dbReference type="NCBI Taxonomy" id="6238"/>
    <lineage>
        <taxon>Eukaryota</taxon>
        <taxon>Metazoa</taxon>
        <taxon>Ecdysozoa</taxon>
        <taxon>Nematoda</taxon>
        <taxon>Chromadorea</taxon>
        <taxon>Rhabditida</taxon>
        <taxon>Rhabditina</taxon>
        <taxon>Rhabditomorpha</taxon>
        <taxon>Rhabditoidea</taxon>
        <taxon>Rhabditidae</taxon>
        <taxon>Peloderinae</taxon>
        <taxon>Caenorhabditis</taxon>
    </lineage>
</organism>
<gene>
    <name evidence="1" type="ORF">L3Y34_010953</name>
</gene>
<accession>A0AAE8ZMR8</accession>
<dbReference type="Proteomes" id="UP000827892">
    <property type="component" value="Chromosome X"/>
</dbReference>
<evidence type="ECO:0000313" key="2">
    <source>
        <dbReference type="Proteomes" id="UP000827892"/>
    </source>
</evidence>
<name>A0AAE8ZMR8_CAEBR</name>
<evidence type="ECO:0000313" key="1">
    <source>
        <dbReference type="EMBL" id="ULT80749.1"/>
    </source>
</evidence>
<dbReference type="EMBL" id="CP090896">
    <property type="protein sequence ID" value="ULT80749.1"/>
    <property type="molecule type" value="Genomic_DNA"/>
</dbReference>
<sequence length="52" mass="6091">MLSSECNPMIFQNTSFQGFRNRLCIPCFDSPYANAPYYKFKTFSCVMSMLLF</sequence>